<dbReference type="PROSITE" id="PS00764">
    <property type="entry name" value="ENDONUCLEASE_III_1"/>
    <property type="match status" value="1"/>
</dbReference>
<dbReference type="SMART" id="SM00478">
    <property type="entry name" value="ENDO3c"/>
    <property type="match status" value="1"/>
</dbReference>
<keyword evidence="4" id="KW-0479">Metal-binding</keyword>
<dbReference type="GO" id="GO:0140097">
    <property type="term" value="F:catalytic activity, acting on DNA"/>
    <property type="evidence" value="ECO:0007669"/>
    <property type="project" value="UniProtKB-ARBA"/>
</dbReference>
<evidence type="ECO:0000256" key="10">
    <source>
        <dbReference type="ARBA" id="ARBA00023295"/>
    </source>
</evidence>
<dbReference type="SUPFAM" id="SSF48150">
    <property type="entry name" value="DNA-glycosylase"/>
    <property type="match status" value="1"/>
</dbReference>
<dbReference type="CDD" id="cd00056">
    <property type="entry name" value="ENDO3c"/>
    <property type="match status" value="1"/>
</dbReference>
<dbReference type="Gene3D" id="1.10.1670.10">
    <property type="entry name" value="Helix-hairpin-Helix base-excision DNA repair enzymes (C-terminal)"/>
    <property type="match status" value="1"/>
</dbReference>
<evidence type="ECO:0000256" key="3">
    <source>
        <dbReference type="ARBA" id="ARBA00022485"/>
    </source>
</evidence>
<dbReference type="SMART" id="SM00525">
    <property type="entry name" value="FES"/>
    <property type="match status" value="1"/>
</dbReference>
<evidence type="ECO:0000256" key="4">
    <source>
        <dbReference type="ARBA" id="ARBA00022723"/>
    </source>
</evidence>
<dbReference type="PANTHER" id="PTHR10359:SF19">
    <property type="entry name" value="DNA REPAIR GLYCOSYLASE MJ1434-RELATED"/>
    <property type="match status" value="1"/>
</dbReference>
<dbReference type="STRING" id="945713.IALB_1674"/>
<keyword evidence="3" id="KW-0004">4Fe-4S</keyword>
<dbReference type="InterPro" id="IPR023170">
    <property type="entry name" value="HhH_base_excis_C"/>
</dbReference>
<keyword evidence="8" id="KW-0411">Iron-sulfur</keyword>
<dbReference type="Gene3D" id="1.10.340.30">
    <property type="entry name" value="Hypothetical protein, domain 2"/>
    <property type="match status" value="1"/>
</dbReference>
<dbReference type="OrthoDB" id="9800977at2"/>
<evidence type="ECO:0000313" key="12">
    <source>
        <dbReference type="EMBL" id="AFH49382.1"/>
    </source>
</evidence>
<dbReference type="InterPro" id="IPR003651">
    <property type="entry name" value="Endonuclease3_FeS-loop_motif"/>
</dbReference>
<dbReference type="InterPro" id="IPR003265">
    <property type="entry name" value="HhH-GPD_domain"/>
</dbReference>
<evidence type="ECO:0000256" key="5">
    <source>
        <dbReference type="ARBA" id="ARBA00022763"/>
    </source>
</evidence>
<dbReference type="Pfam" id="PF00730">
    <property type="entry name" value="HhH-GPD"/>
    <property type="match status" value="1"/>
</dbReference>
<keyword evidence="12" id="KW-0540">Nuclease</keyword>
<dbReference type="Proteomes" id="UP000007394">
    <property type="component" value="Chromosome"/>
</dbReference>
<evidence type="ECO:0000256" key="7">
    <source>
        <dbReference type="ARBA" id="ARBA00023004"/>
    </source>
</evidence>
<keyword evidence="13" id="KW-1185">Reference proteome</keyword>
<evidence type="ECO:0000256" key="1">
    <source>
        <dbReference type="ARBA" id="ARBA00001966"/>
    </source>
</evidence>
<sequence length="236" mass="27013">MKKQIERINQLLINHFGIPERQKKLPDPLDIIIGTILSQNTNDKNSYKAYLNLKSNINSWEDVLSLKTSQIERIIKVAGLGKQKAKAIKNLLKNLKKYHGKLSLTHLKKKSDDEVLDELILHKGIGVKTASCVLLFAFDRNVCPVDTHVHRILNRVGVVETSNPEKTFNEIKSHIPKGAAHSFHTNLLRLGREYCTPTNPKCYECPIENVCNYKEKNFTIKKLTKQNNFFLLDSIK</sequence>
<accession>I0AK75</accession>
<dbReference type="GO" id="GO:0016798">
    <property type="term" value="F:hydrolase activity, acting on glycosyl bonds"/>
    <property type="evidence" value="ECO:0007669"/>
    <property type="project" value="UniProtKB-KW"/>
</dbReference>
<dbReference type="HOGENOM" id="CLU_012862_3_4_10"/>
<evidence type="ECO:0000313" key="13">
    <source>
        <dbReference type="Proteomes" id="UP000007394"/>
    </source>
</evidence>
<evidence type="ECO:0000259" key="11">
    <source>
        <dbReference type="SMART" id="SM00478"/>
    </source>
</evidence>
<dbReference type="InterPro" id="IPR004035">
    <property type="entry name" value="Endouclease-III_FeS-bd_BS"/>
</dbReference>
<name>I0AK75_IGNAJ</name>
<dbReference type="GO" id="GO:0006284">
    <property type="term" value="P:base-excision repair"/>
    <property type="evidence" value="ECO:0007669"/>
    <property type="project" value="InterPro"/>
</dbReference>
<dbReference type="eggNOG" id="COG0177">
    <property type="taxonomic scope" value="Bacteria"/>
</dbReference>
<dbReference type="RefSeq" id="WP_014560535.1">
    <property type="nucleotide sequence ID" value="NC_017464.1"/>
</dbReference>
<dbReference type="PIRSF" id="PIRSF001435">
    <property type="entry name" value="Nth"/>
    <property type="match status" value="1"/>
</dbReference>
<keyword evidence="12" id="KW-0255">Endonuclease</keyword>
<evidence type="ECO:0000256" key="8">
    <source>
        <dbReference type="ARBA" id="ARBA00023014"/>
    </source>
</evidence>
<keyword evidence="5" id="KW-0227">DNA damage</keyword>
<evidence type="ECO:0000256" key="6">
    <source>
        <dbReference type="ARBA" id="ARBA00022801"/>
    </source>
</evidence>
<proteinExistence type="inferred from homology"/>
<comment type="cofactor">
    <cofactor evidence="1">
        <name>[4Fe-4S] cluster</name>
        <dbReference type="ChEBI" id="CHEBI:49883"/>
    </cofactor>
</comment>
<dbReference type="GO" id="GO:0046872">
    <property type="term" value="F:metal ion binding"/>
    <property type="evidence" value="ECO:0007669"/>
    <property type="project" value="UniProtKB-KW"/>
</dbReference>
<keyword evidence="9" id="KW-0234">DNA repair</keyword>
<keyword evidence="6" id="KW-0378">Hydrolase</keyword>
<dbReference type="KEGG" id="ial:IALB_1674"/>
<dbReference type="GO" id="GO:0051539">
    <property type="term" value="F:4 iron, 4 sulfur cluster binding"/>
    <property type="evidence" value="ECO:0007669"/>
    <property type="project" value="UniProtKB-KW"/>
</dbReference>
<comment type="similarity">
    <text evidence="2">Belongs to the Nth/MutY family.</text>
</comment>
<dbReference type="PATRIC" id="fig|945713.3.peg.1675"/>
<dbReference type="AlphaFoldDB" id="I0AK75"/>
<feature type="domain" description="HhH-GPD" evidence="11">
    <location>
        <begin position="37"/>
        <end position="193"/>
    </location>
</feature>
<dbReference type="EMBL" id="CP003418">
    <property type="protein sequence ID" value="AFH49382.1"/>
    <property type="molecule type" value="Genomic_DNA"/>
</dbReference>
<organism evidence="12 13">
    <name type="scientific">Ignavibacterium album (strain DSM 19864 / JCM 16511 / NBRC 101810 / Mat9-16)</name>
    <dbReference type="NCBI Taxonomy" id="945713"/>
    <lineage>
        <taxon>Bacteria</taxon>
        <taxon>Pseudomonadati</taxon>
        <taxon>Ignavibacteriota</taxon>
        <taxon>Ignavibacteria</taxon>
        <taxon>Ignavibacteriales</taxon>
        <taxon>Ignavibacteriaceae</taxon>
        <taxon>Ignavibacterium</taxon>
    </lineage>
</organism>
<evidence type="ECO:0000256" key="2">
    <source>
        <dbReference type="ARBA" id="ARBA00008343"/>
    </source>
</evidence>
<keyword evidence="7" id="KW-0408">Iron</keyword>
<evidence type="ECO:0000256" key="9">
    <source>
        <dbReference type="ARBA" id="ARBA00023204"/>
    </source>
</evidence>
<protein>
    <submittedName>
        <fullName evidence="12">Putative endonuclease III</fullName>
    </submittedName>
</protein>
<dbReference type="GO" id="GO:0004519">
    <property type="term" value="F:endonuclease activity"/>
    <property type="evidence" value="ECO:0007669"/>
    <property type="project" value="UniProtKB-KW"/>
</dbReference>
<dbReference type="PANTHER" id="PTHR10359">
    <property type="entry name" value="A/G-SPECIFIC ADENINE GLYCOSYLASE/ENDONUCLEASE III"/>
    <property type="match status" value="1"/>
</dbReference>
<dbReference type="InterPro" id="IPR011257">
    <property type="entry name" value="DNA_glycosylase"/>
</dbReference>
<keyword evidence="10" id="KW-0326">Glycosidase</keyword>
<reference evidence="12 13" key="1">
    <citation type="journal article" date="2012" name="Front. Microbiol.">
        <title>Complete genome of Ignavibacterium album, a metabolically versatile, flagellated, facultative anaerobe from the phylum Chlorobi.</title>
        <authorList>
            <person name="Liu Z."/>
            <person name="Frigaard N.-U."/>
            <person name="Vogl K."/>
            <person name="Iino T."/>
            <person name="Ohkuma M."/>
            <person name="Overmann J."/>
            <person name="Bryant D.A."/>
        </authorList>
    </citation>
    <scope>NUCLEOTIDE SEQUENCE [LARGE SCALE GENOMIC DNA]</scope>
    <source>
        <strain evidence="13">DSM 19864 / JCM 16511 / NBRC 101810 / Mat9-16</strain>
    </source>
</reference>
<gene>
    <name evidence="12" type="ordered locus">IALB_1674</name>
</gene>